<evidence type="ECO:0000259" key="2">
    <source>
        <dbReference type="PROSITE" id="PS51664"/>
    </source>
</evidence>
<sequence>MPDVLLLGAGTLADAVARDTRVTGPGGASVVVSAADTWSTADHPRARSLSRERNIPWIPVRAELGRVVIGPFERPGEPGCADCAEQRRRANRLHSRAHDTVLADHRDELGGRPSAWLTGLAADTVAALVADEIDRSARGRARTSDALLYLDLRTLEVTRHAFLPDPMCPVCGGLDDDTEDAARIVPRPRRKLAPGRYRVRDLAAHRDALAATYVDAECGLIRLLARDSDAGSVIAAAWMGLRDGATEGGYGRTRSYESSELVAILEALERHGGMFPGGRRTAVRGSHTELRDRALDPVELGLYPPERQPPGYEPFDPDRRYDWVWGYSFRRDAPILVPETYAYYRVHASGKGRFVYEISNGCALGGCREEAILHGVLEVAERDAFLMTWYARMPVPRIDLGSARGPTVPLIAEAIRAETGYDVMAFDTTLEQGIPCAWVMAVDPSSRDDRPAAVCAAGSHLDPESAVENALSELGSILSDLVRRYPAERDRARAMVDDPSRVREMADHSLLYGTREAFSRLDFLVDTPRTVRFADMRRPAALRHTDLGDDLRELARRYLDAGLDVIVVDQTTPEHRAFDLSCVKVIIPGTLPMTFGHDQRRVEGIPRLRDVPHRLGYRDAPLEPSDANPHPHPFP</sequence>
<dbReference type="EMBL" id="WOFH01000001">
    <property type="protein sequence ID" value="MUN35305.1"/>
    <property type="molecule type" value="Genomic_DNA"/>
</dbReference>
<dbReference type="Gene3D" id="3.30.40.250">
    <property type="match status" value="1"/>
</dbReference>
<dbReference type="PANTHER" id="PTHR37809">
    <property type="entry name" value="RIBOSOMAL PROTEIN S12 METHYLTHIOTRANSFERASE ACCESSORY FACTOR YCAO"/>
    <property type="match status" value="1"/>
</dbReference>
<dbReference type="NCBIfam" id="TIGR03882">
    <property type="entry name" value="cyclo_dehyd_2"/>
    <property type="match status" value="1"/>
</dbReference>
<proteinExistence type="predicted"/>
<accession>A0A7K1KTE9</accession>
<keyword evidence="4" id="KW-1185">Reference proteome</keyword>
<evidence type="ECO:0000313" key="3">
    <source>
        <dbReference type="EMBL" id="MUN35305.1"/>
    </source>
</evidence>
<dbReference type="Gene3D" id="3.40.50.720">
    <property type="entry name" value="NAD(P)-binding Rossmann-like Domain"/>
    <property type="match status" value="1"/>
</dbReference>
<feature type="region of interest" description="Disordered" evidence="1">
    <location>
        <begin position="616"/>
        <end position="635"/>
    </location>
</feature>
<dbReference type="PANTHER" id="PTHR37809:SF1">
    <property type="entry name" value="RIBOSOMAL PROTEIN S12 METHYLTHIOTRANSFERASE ACCESSORY FACTOR YCAO"/>
    <property type="match status" value="1"/>
</dbReference>
<dbReference type="Gene3D" id="3.30.160.660">
    <property type="match status" value="1"/>
</dbReference>
<protein>
    <submittedName>
        <fullName evidence="3">TOMM leader peptide-binding protein</fullName>
    </submittedName>
</protein>
<dbReference type="Pfam" id="PF02624">
    <property type="entry name" value="YcaO"/>
    <property type="match status" value="1"/>
</dbReference>
<dbReference type="Gene3D" id="3.30.1330.230">
    <property type="match status" value="1"/>
</dbReference>
<dbReference type="InterPro" id="IPR027624">
    <property type="entry name" value="TOMM_cyclo_SagD"/>
</dbReference>
<feature type="domain" description="YcaO" evidence="2">
    <location>
        <begin position="249"/>
        <end position="635"/>
    </location>
</feature>
<evidence type="ECO:0000313" key="4">
    <source>
        <dbReference type="Proteomes" id="UP000432015"/>
    </source>
</evidence>
<dbReference type="PROSITE" id="PS51664">
    <property type="entry name" value="YCAO"/>
    <property type="match status" value="1"/>
</dbReference>
<evidence type="ECO:0000256" key="1">
    <source>
        <dbReference type="SAM" id="MobiDB-lite"/>
    </source>
</evidence>
<organism evidence="3 4">
    <name type="scientific">Actinomadura litoris</name>
    <dbReference type="NCBI Taxonomy" id="2678616"/>
    <lineage>
        <taxon>Bacteria</taxon>
        <taxon>Bacillati</taxon>
        <taxon>Actinomycetota</taxon>
        <taxon>Actinomycetes</taxon>
        <taxon>Streptosporangiales</taxon>
        <taxon>Thermomonosporaceae</taxon>
        <taxon>Actinomadura</taxon>
    </lineage>
</organism>
<name>A0A7K1KTE9_9ACTN</name>
<dbReference type="NCBIfam" id="TIGR03604">
    <property type="entry name" value="TOMM_cyclo_SagD"/>
    <property type="match status" value="1"/>
</dbReference>
<dbReference type="InterPro" id="IPR003776">
    <property type="entry name" value="YcaO-like_dom"/>
</dbReference>
<dbReference type="AlphaFoldDB" id="A0A7K1KTE9"/>
<comment type="caution">
    <text evidence="3">The sequence shown here is derived from an EMBL/GenBank/DDBJ whole genome shotgun (WGS) entry which is preliminary data.</text>
</comment>
<dbReference type="RefSeq" id="WP_156214263.1">
    <property type="nucleotide sequence ID" value="NZ_WOFH01000001.1"/>
</dbReference>
<gene>
    <name evidence="3" type="ORF">GNZ18_01620</name>
</gene>
<dbReference type="InterPro" id="IPR022291">
    <property type="entry name" value="Bacteriocin_synth_cyclodeHase"/>
</dbReference>
<dbReference type="Proteomes" id="UP000432015">
    <property type="component" value="Unassembled WGS sequence"/>
</dbReference>
<reference evidence="3 4" key="1">
    <citation type="submission" date="2019-11" db="EMBL/GenBank/DDBJ databases">
        <authorList>
            <person name="Cao P."/>
        </authorList>
    </citation>
    <scope>NUCLEOTIDE SEQUENCE [LARGE SCALE GENOMIC DNA]</scope>
    <source>
        <strain evidence="3 4">NEAU-AAG5</strain>
    </source>
</reference>